<evidence type="ECO:0000259" key="5">
    <source>
        <dbReference type="Pfam" id="PF13435"/>
    </source>
</evidence>
<dbReference type="Gene3D" id="1.25.10.10">
    <property type="entry name" value="Leucine-rich Repeat Variant"/>
    <property type="match status" value="1"/>
</dbReference>
<dbReference type="EMBL" id="JAUMIS010000001">
    <property type="protein sequence ID" value="MDO3721619.1"/>
    <property type="molecule type" value="Genomic_DNA"/>
</dbReference>
<dbReference type="SUPFAM" id="SSF48695">
    <property type="entry name" value="Multiheme cytochromes"/>
    <property type="match status" value="1"/>
</dbReference>
<dbReference type="SUPFAM" id="SSF48371">
    <property type="entry name" value="ARM repeat"/>
    <property type="match status" value="1"/>
</dbReference>
<feature type="domain" description="Cytochrome c-552/4" evidence="5">
    <location>
        <begin position="40"/>
        <end position="65"/>
    </location>
</feature>
<keyword evidence="2" id="KW-0802">TPR repeat</keyword>
<keyword evidence="1 3" id="KW-0732">Signal</keyword>
<dbReference type="InterPro" id="IPR011989">
    <property type="entry name" value="ARM-like"/>
</dbReference>
<proteinExistence type="predicted"/>
<evidence type="ECO:0000259" key="4">
    <source>
        <dbReference type="Pfam" id="PF09699"/>
    </source>
</evidence>
<dbReference type="Proteomes" id="UP001168640">
    <property type="component" value="Unassembled WGS sequence"/>
</dbReference>
<dbReference type="PANTHER" id="PTHR35038:SF8">
    <property type="entry name" value="C-TYPE POLYHEME CYTOCHROME OMCC"/>
    <property type="match status" value="1"/>
</dbReference>
<feature type="repeat" description="TPR" evidence="2">
    <location>
        <begin position="575"/>
        <end position="608"/>
    </location>
</feature>
<dbReference type="InterPro" id="IPR016024">
    <property type="entry name" value="ARM-type_fold"/>
</dbReference>
<protein>
    <submittedName>
        <fullName evidence="6">Tetratricopeptide repeat protein</fullName>
    </submittedName>
</protein>
<dbReference type="InterPro" id="IPR010177">
    <property type="entry name" value="Paired_CXXCH_1"/>
</dbReference>
<dbReference type="SUPFAM" id="SSF48452">
    <property type="entry name" value="TPR-like"/>
    <property type="match status" value="1"/>
</dbReference>
<dbReference type="SMART" id="SM00028">
    <property type="entry name" value="TPR"/>
    <property type="match status" value="3"/>
</dbReference>
<dbReference type="Gene3D" id="1.25.40.10">
    <property type="entry name" value="Tetratricopeptide repeat domain"/>
    <property type="match status" value="1"/>
</dbReference>
<gene>
    <name evidence="6" type="ORF">QVZ43_07765</name>
</gene>
<dbReference type="InterPro" id="IPR036280">
    <property type="entry name" value="Multihaem_cyt_sf"/>
</dbReference>
<evidence type="ECO:0000313" key="6">
    <source>
        <dbReference type="EMBL" id="MDO3721619.1"/>
    </source>
</evidence>
<dbReference type="Gene3D" id="1.10.1130.10">
    <property type="entry name" value="Flavocytochrome C3, Chain A"/>
    <property type="match status" value="2"/>
</dbReference>
<name>A0ABT8W064_9GAMM</name>
<dbReference type="InterPro" id="IPR011990">
    <property type="entry name" value="TPR-like_helical_dom_sf"/>
</dbReference>
<dbReference type="InterPro" id="IPR051829">
    <property type="entry name" value="Multiheme_Cytochr_ET"/>
</dbReference>
<evidence type="ECO:0000256" key="2">
    <source>
        <dbReference type="PROSITE-ProRule" id="PRU00339"/>
    </source>
</evidence>
<feature type="chain" id="PRO_5047296250" evidence="3">
    <location>
        <begin position="21"/>
        <end position="763"/>
    </location>
</feature>
<feature type="domain" description="Cytochrome c-552/4" evidence="5">
    <location>
        <begin position="174"/>
        <end position="212"/>
    </location>
</feature>
<dbReference type="PROSITE" id="PS50005">
    <property type="entry name" value="TPR"/>
    <property type="match status" value="2"/>
</dbReference>
<dbReference type="RefSeq" id="WP_302909472.1">
    <property type="nucleotide sequence ID" value="NZ_JAUMIS010000001.1"/>
</dbReference>
<feature type="repeat" description="TPR" evidence="2">
    <location>
        <begin position="647"/>
        <end position="680"/>
    </location>
</feature>
<comment type="caution">
    <text evidence="6">The sequence shown here is derived from an EMBL/GenBank/DDBJ whole genome shotgun (WGS) entry which is preliminary data.</text>
</comment>
<evidence type="ECO:0000313" key="7">
    <source>
        <dbReference type="Proteomes" id="UP001168640"/>
    </source>
</evidence>
<dbReference type="PANTHER" id="PTHR35038">
    <property type="entry name" value="DISSIMILATORY SULFITE REDUCTASE SIRA"/>
    <property type="match status" value="1"/>
</dbReference>
<accession>A0ABT8W064</accession>
<evidence type="ECO:0000256" key="1">
    <source>
        <dbReference type="ARBA" id="ARBA00022729"/>
    </source>
</evidence>
<dbReference type="Pfam" id="PF13432">
    <property type="entry name" value="TPR_16"/>
    <property type="match status" value="1"/>
</dbReference>
<keyword evidence="7" id="KW-1185">Reference proteome</keyword>
<dbReference type="Pfam" id="PF14559">
    <property type="entry name" value="TPR_19"/>
    <property type="match status" value="1"/>
</dbReference>
<dbReference type="Pfam" id="PF13435">
    <property type="entry name" value="Cytochrome_C554"/>
    <property type="match status" value="2"/>
</dbReference>
<sequence>MKLLETCLAALLGLSFASLAQGSESPSQSSESSGYAPAESCAQCHQSEQENWRHSDHAWAMKPAKNLSVLGDFDNTAFDDGAVKARFFQKDERFWVNIEGRDGFEDFAITYTFGHYPLQQYLVEMPGGRLQALTIAWDNRPEAEGGQRWFSLYPGQSFAPDDPLHWTGRYQNWNAMCADCHSTFLTMNYEPDSDTFATTWQEQNVGCQGCHGPGQQHVQWAKALPSESDDSFSASDMKLLVDFRSMESRDVIETCAYCHSRRQPLKDGQHAQEPYLDKALPATLRPELYHPDGQIQGEVYVYGSFIQSKMNAAGVNCLDCHDPHTGKRLVEGNGLCLQCHNEAPSERFPRLQPKNYDTPEHHHHPAGSPGAQCVNCHMPEETYMVVDPRRDHSFRIPRPDLTLSTGAPNACNDCHQDKDALWALETVENWYPDSKLSDHFASDLSAFRRAEQSAFGRLAGLVRDRSAPAIARATAAEHLGSFGPQAVSPLRSGLLAKEPLVRAYAAGAFAQLSPEGNESFLLKLLDQAQPRAVRDQAWRALAGVDLEGRSEIEQQEITAFQADYENRLASLAALPGSRFHYATYLHQAGRYAEASKQYQQALALDPTFTPARVNLATMASEQGDLPLAVETLKAGADRPEIPDTDRGHLAYLLALVLVEQGNSSAALRRFEQAADLNPDNPRIGYNHALVLGQEKRWQDAENVLAKSLKQHPDDYGLLQAAIYILIEQGQLEKALGYARRMQSLYPSDNYANSVVRDLELRTQ</sequence>
<dbReference type="CDD" id="cd08168">
    <property type="entry name" value="Cytochrom_C3"/>
    <property type="match status" value="1"/>
</dbReference>
<dbReference type="InterPro" id="IPR019734">
    <property type="entry name" value="TPR_rpt"/>
</dbReference>
<dbReference type="InterPro" id="IPR023155">
    <property type="entry name" value="Cyt_c-552/4"/>
</dbReference>
<organism evidence="6 7">
    <name type="scientific">Marinobacter suaedae</name>
    <dbReference type="NCBI Taxonomy" id="3057675"/>
    <lineage>
        <taxon>Bacteria</taxon>
        <taxon>Pseudomonadati</taxon>
        <taxon>Pseudomonadota</taxon>
        <taxon>Gammaproteobacteria</taxon>
        <taxon>Pseudomonadales</taxon>
        <taxon>Marinobacteraceae</taxon>
        <taxon>Marinobacter</taxon>
    </lineage>
</organism>
<reference evidence="6" key="1">
    <citation type="submission" date="2023-07" db="EMBL/GenBank/DDBJ databases">
        <title>Marinobacter sp. chi1 genome sequencing and assembly.</title>
        <authorList>
            <person name="Park S."/>
        </authorList>
    </citation>
    <scope>NUCLEOTIDE SEQUENCE</scope>
    <source>
        <strain evidence="6">Chi1</strain>
    </source>
</reference>
<dbReference type="Pfam" id="PF09699">
    <property type="entry name" value="Paired_CXXCH_1"/>
    <property type="match status" value="1"/>
</dbReference>
<feature type="signal peptide" evidence="3">
    <location>
        <begin position="1"/>
        <end position="20"/>
    </location>
</feature>
<feature type="domain" description="Doubled CXXCH motif" evidence="4">
    <location>
        <begin position="314"/>
        <end position="343"/>
    </location>
</feature>
<evidence type="ECO:0000256" key="3">
    <source>
        <dbReference type="SAM" id="SignalP"/>
    </source>
</evidence>